<dbReference type="PANTHER" id="PTHR47495:SF1">
    <property type="entry name" value="BLL3820 PROTEIN"/>
    <property type="match status" value="1"/>
</dbReference>
<dbReference type="Proteomes" id="UP001597283">
    <property type="component" value="Unassembled WGS sequence"/>
</dbReference>
<dbReference type="InterPro" id="IPR000674">
    <property type="entry name" value="Ald_Oxase/Xan_DH_a/b"/>
</dbReference>
<proteinExistence type="predicted"/>
<dbReference type="PANTHER" id="PTHR47495">
    <property type="entry name" value="ALDEHYDE DEHYDROGENASE"/>
    <property type="match status" value="1"/>
</dbReference>
<dbReference type="InterPro" id="IPR046867">
    <property type="entry name" value="AldOxase/xan_DH_MoCoBD2"/>
</dbReference>
<evidence type="ECO:0000313" key="3">
    <source>
        <dbReference type="Proteomes" id="UP001597283"/>
    </source>
</evidence>
<dbReference type="EMBL" id="JBHUFC010000003">
    <property type="protein sequence ID" value="MFD1787719.1"/>
    <property type="molecule type" value="Genomic_DNA"/>
</dbReference>
<dbReference type="RefSeq" id="WP_380940899.1">
    <property type="nucleotide sequence ID" value="NZ_JBHUFC010000003.1"/>
</dbReference>
<comment type="caution">
    <text evidence="2">The sequence shown here is derived from an EMBL/GenBank/DDBJ whole genome shotgun (WGS) entry which is preliminary data.</text>
</comment>
<dbReference type="PIRSF" id="PIRSF036389">
    <property type="entry name" value="IOR_B"/>
    <property type="match status" value="1"/>
</dbReference>
<reference evidence="3" key="1">
    <citation type="journal article" date="2019" name="Int. J. Syst. Evol. Microbiol.">
        <title>The Global Catalogue of Microorganisms (GCM) 10K type strain sequencing project: providing services to taxonomists for standard genome sequencing and annotation.</title>
        <authorList>
            <consortium name="The Broad Institute Genomics Platform"/>
            <consortium name="The Broad Institute Genome Sequencing Center for Infectious Disease"/>
            <person name="Wu L."/>
            <person name="Ma J."/>
        </authorList>
    </citation>
    <scope>NUCLEOTIDE SEQUENCE [LARGE SCALE GENOMIC DNA]</scope>
    <source>
        <strain evidence="3">Q85</strain>
    </source>
</reference>
<feature type="domain" description="Aldehyde oxidase/xanthine dehydrogenase a/b hammerhead" evidence="1">
    <location>
        <begin position="217"/>
        <end position="295"/>
    </location>
</feature>
<accession>A0ABW4NDX1</accession>
<dbReference type="Pfam" id="PF02738">
    <property type="entry name" value="MoCoBD_1"/>
    <property type="match status" value="1"/>
</dbReference>
<evidence type="ECO:0000313" key="2">
    <source>
        <dbReference type="EMBL" id="MFD1787719.1"/>
    </source>
</evidence>
<dbReference type="InterPro" id="IPR012368">
    <property type="entry name" value="OxRdtase_Mopterin-bd_su_IorB"/>
</dbReference>
<organism evidence="2 3">
    <name type="scientific">Sphingomonas floccifaciens</name>
    <dbReference type="NCBI Taxonomy" id="1844115"/>
    <lineage>
        <taxon>Bacteria</taxon>
        <taxon>Pseudomonadati</taxon>
        <taxon>Pseudomonadota</taxon>
        <taxon>Alphaproteobacteria</taxon>
        <taxon>Sphingomonadales</taxon>
        <taxon>Sphingomonadaceae</taxon>
        <taxon>Sphingomonas</taxon>
    </lineage>
</organism>
<dbReference type="InterPro" id="IPR037165">
    <property type="entry name" value="AldOxase/xan_DH_Mopterin-bd_sf"/>
</dbReference>
<dbReference type="PROSITE" id="PS51318">
    <property type="entry name" value="TAT"/>
    <property type="match status" value="1"/>
</dbReference>
<dbReference type="SMART" id="SM01008">
    <property type="entry name" value="Ald_Xan_dh_C"/>
    <property type="match status" value="1"/>
</dbReference>
<protein>
    <submittedName>
        <fullName evidence="2">Molybdopterin cofactor-binding domain-containing protein</fullName>
    </submittedName>
</protein>
<name>A0ABW4NDX1_9SPHN</name>
<keyword evidence="3" id="KW-1185">Reference proteome</keyword>
<dbReference type="InterPro" id="IPR008274">
    <property type="entry name" value="AldOxase/xan_DH_MoCoBD1"/>
</dbReference>
<dbReference type="SUPFAM" id="SSF56003">
    <property type="entry name" value="Molybdenum cofactor-binding domain"/>
    <property type="match status" value="2"/>
</dbReference>
<dbReference type="Gene3D" id="3.30.365.10">
    <property type="entry name" value="Aldehyde oxidase/xanthine dehydrogenase, molybdopterin binding domain"/>
    <property type="match status" value="3"/>
</dbReference>
<dbReference type="InterPro" id="IPR052516">
    <property type="entry name" value="N-heterocyclic_Hydroxylase"/>
</dbReference>
<gene>
    <name evidence="2" type="ORF">ACFSC3_09050</name>
</gene>
<dbReference type="InterPro" id="IPR006311">
    <property type="entry name" value="TAT_signal"/>
</dbReference>
<dbReference type="Pfam" id="PF20256">
    <property type="entry name" value="MoCoBD_2"/>
    <property type="match status" value="2"/>
</dbReference>
<dbReference type="Gene3D" id="3.90.1170.50">
    <property type="entry name" value="Aldehyde oxidase/xanthine dehydrogenase, a/b hammerhead"/>
    <property type="match status" value="1"/>
</dbReference>
<sequence>MQLSRRAILAGGAVVGVAVAWQVWPRAEQAALPTADGETAFGGWIKIGKDGHVVVAVPQCEHGQGVYTALAQIAADELGADWRTVGVEASPEAALYANPLGAEAVLGKDGGWLAQAAPMLTGGSTSIRQFERPVRTAAAGVRSLLCKAAAREWGVDWQTCLTRDGFVVAGDRRARFGDLAVAAAGEALPATPQLRVGDEGRLTGTAAPRLDAPSKVDGSVNFAGDIRLPNMAFASVRQGPFGDSRLVRYDTAAADRVPGVSRVIATDRWIAAIGDTWWAANRALEALAPRFETPGPLVDDRSIAVALDAALAGEGKQLAGAGDVAAALAGGRAFRAEYRVAAGVPAALEPVTATASYEHGKLVLWMATQAPGLARAAAGRTLGIAAGDVVLHPMMAGGSFGAALEVTVAEQVAHLARELGRPVQLTWSRAESLMHTPVRAPARARMTARLGAGGMVAAWRTEIATPPVGPALRSRLTGTAAPGAIADPVAIDGAAPAYRIPALAIAHHPADIGVPVGYTRGGAHIASCFFTESFVDELARRSESEPLSYRIAMLGGAPRLARCLSTVASLGGWQGGTPGSGQGIACHAMAGSYIALMVEGGLGDGGVPRVERMVAAVDVGHAINPDLVRQQIEGGLIYGLAAAVGASTGYSGGLADVRSLRDLQLPRLASSPDITVELIDSRADAGGSSELAVPVVAPALANAIFAATGRRIRTLPL</sequence>
<evidence type="ECO:0000259" key="1">
    <source>
        <dbReference type="SMART" id="SM01008"/>
    </source>
</evidence>